<keyword evidence="2" id="KW-1185">Reference proteome</keyword>
<gene>
    <name evidence="1" type="ORF">NM961_10540</name>
</gene>
<dbReference type="Proteomes" id="UP001165498">
    <property type="component" value="Unassembled WGS sequence"/>
</dbReference>
<dbReference type="EMBL" id="JANFQO010000008">
    <property type="protein sequence ID" value="MCQ4165147.1"/>
    <property type="molecule type" value="Genomic_DNA"/>
</dbReference>
<organism evidence="1 2">
    <name type="scientific">Tahibacter harae</name>
    <dbReference type="NCBI Taxonomy" id="2963937"/>
    <lineage>
        <taxon>Bacteria</taxon>
        <taxon>Pseudomonadati</taxon>
        <taxon>Pseudomonadota</taxon>
        <taxon>Gammaproteobacteria</taxon>
        <taxon>Lysobacterales</taxon>
        <taxon>Rhodanobacteraceae</taxon>
        <taxon>Tahibacter</taxon>
    </lineage>
</organism>
<dbReference type="Gene3D" id="3.55.50.10">
    <property type="entry name" value="Baseplate protein-like domains"/>
    <property type="match status" value="1"/>
</dbReference>
<protein>
    <submittedName>
        <fullName evidence="1">Uncharacterized protein</fullName>
    </submittedName>
</protein>
<dbReference type="RefSeq" id="WP_255914216.1">
    <property type="nucleotide sequence ID" value="NZ_JANFQO010000008.1"/>
</dbReference>
<comment type="caution">
    <text evidence="1">The sequence shown here is derived from an EMBL/GenBank/DDBJ whole genome shotgun (WGS) entry which is preliminary data.</text>
</comment>
<accession>A0ABT1QSB2</accession>
<evidence type="ECO:0000313" key="1">
    <source>
        <dbReference type="EMBL" id="MCQ4165147.1"/>
    </source>
</evidence>
<proteinExistence type="predicted"/>
<sequence>MPYVVPAGDAVAIELKGVYAAPPGDIVALALADPAPPIPAPVRYTGSAAALRWGQAPARARGLRLVNAAAPRRARAVCATWSEAPAACVCRRLPWAVVPAVRHAAGAAWGRAGRLPSPPLALPWSVIPTRQAAMGAAWALPPALSVGAGLPWRTPPRGAAAAGLPWGMPPRQGQAVVVPWLAAPVKTRYWDLPWRYAQPVRWVVHGPGVVPPEEPPAWAYRPPAGDAVAINFACPAVEFPGDAVPVPIGRAACPLAWPRQRTYVVINTAGVVRLPERTAIAVSGISISSSVEDPVWRFSLQLADPSQMSLLVPGADGPREIEIAVNGYVWTAIVDTPDRQRQFNSSRVSVSGRSRTGLLDAPYAPARGKLQAADRLAQQLADEEVDLTGFSVDWGILSWLVPGGTWSYDAQTPLGAVREIAAAAGAIVLSHPWDLVLRVRPRYPVSPWEWAGAAPDAYIPADVVVSDSLRTSSRPLYNYVLVSGKQQGVSDPVIRTGSAGDVREQQVVDALITQHDVARERGRNVLGGRGVVHSVSARMPLFAAAETDKPGLVQPLALVEFVEGGAWRGLAVSCAIDVSVDSTTGLLTVYQTVELERHISDED</sequence>
<evidence type="ECO:0000313" key="2">
    <source>
        <dbReference type="Proteomes" id="UP001165498"/>
    </source>
</evidence>
<dbReference type="Gene3D" id="2.30.300.10">
    <property type="entry name" value="Baseplate protein-like domain - beta roll fold"/>
    <property type="match status" value="1"/>
</dbReference>
<name>A0ABT1QSB2_9GAMM</name>
<dbReference type="SUPFAM" id="SSF69279">
    <property type="entry name" value="Phage tail proteins"/>
    <property type="match status" value="1"/>
</dbReference>
<reference evidence="1" key="1">
    <citation type="submission" date="2022-07" db="EMBL/GenBank/DDBJ databases">
        <title>Tahibacter sp., a new gammaproteobacterium isolated from the silt sample collected at pig farm.</title>
        <authorList>
            <person name="Chen H."/>
        </authorList>
    </citation>
    <scope>NUCLEOTIDE SEQUENCE</scope>
    <source>
        <strain evidence="1">P2K</strain>
    </source>
</reference>